<dbReference type="AlphaFoldDB" id="A0A1M6E781"/>
<evidence type="ECO:0000256" key="2">
    <source>
        <dbReference type="SAM" id="Phobius"/>
    </source>
</evidence>
<reference evidence="5" key="1">
    <citation type="submission" date="2016-11" db="EMBL/GenBank/DDBJ databases">
        <authorList>
            <person name="Varghese N."/>
            <person name="Submissions S."/>
        </authorList>
    </citation>
    <scope>NUCLEOTIDE SEQUENCE [LARGE SCALE GENOMIC DNA]</scope>
    <source>
        <strain evidence="5">DSM 100564</strain>
    </source>
</reference>
<feature type="compositionally biased region" description="Low complexity" evidence="1">
    <location>
        <begin position="77"/>
        <end position="88"/>
    </location>
</feature>
<proteinExistence type="predicted"/>
<protein>
    <submittedName>
        <fullName evidence="4">LysM domain-containing protein</fullName>
    </submittedName>
</protein>
<dbReference type="SMART" id="SM00257">
    <property type="entry name" value="LysM"/>
    <property type="match status" value="1"/>
</dbReference>
<feature type="compositionally biased region" description="Low complexity" evidence="1">
    <location>
        <begin position="200"/>
        <end position="268"/>
    </location>
</feature>
<evidence type="ECO:0000313" key="5">
    <source>
        <dbReference type="Proteomes" id="UP000183982"/>
    </source>
</evidence>
<dbReference type="OrthoDB" id="370541at2"/>
<evidence type="ECO:0000256" key="1">
    <source>
        <dbReference type="SAM" id="MobiDB-lite"/>
    </source>
</evidence>
<evidence type="ECO:0000313" key="4">
    <source>
        <dbReference type="EMBL" id="SHI81346.1"/>
    </source>
</evidence>
<dbReference type="InterPro" id="IPR018392">
    <property type="entry name" value="LysM"/>
</dbReference>
<dbReference type="EMBL" id="FQZQ01000003">
    <property type="protein sequence ID" value="SHI81346.1"/>
    <property type="molecule type" value="Genomic_DNA"/>
</dbReference>
<keyword evidence="2" id="KW-1133">Transmembrane helix</keyword>
<feature type="transmembrane region" description="Helical" evidence="2">
    <location>
        <begin position="12"/>
        <end position="34"/>
    </location>
</feature>
<feature type="compositionally biased region" description="Low complexity" evidence="1">
    <location>
        <begin position="43"/>
        <end position="64"/>
    </location>
</feature>
<evidence type="ECO:0000259" key="3">
    <source>
        <dbReference type="PROSITE" id="PS51782"/>
    </source>
</evidence>
<dbReference type="STRING" id="1470563.SAMN05444000_103131"/>
<accession>A0A1M6E781</accession>
<dbReference type="PANTHER" id="PTHR34700">
    <property type="entry name" value="POTASSIUM BINDING PROTEIN KBP"/>
    <property type="match status" value="1"/>
</dbReference>
<sequence length="446" mass="46682">MSKFASFLGGNVVVASGAAVAAIVAVIVVATGVFRSPDPQPEPVVAAPVTSTPETVAPVETETPAETKEPVPEPETETVAKPAPETEPEAAPVIAEPAPVPPSIAPTFDLVRVEPDGRTLVAGIAAPGVEISIILDRDEVAVTSTDASGKFVSFLNIEASDKARVMSLVQKGEGGLASEATVIIAATPVVIASVVEPEQEPTSTPVEETAVETATTEDTSVAPTEEPAAESAATQPSAVATAEVPEQAETTETTETTETAEATETPVTTTVLLKDPSGVTVMQAPNEASPEVMSTVALDAISYSEAGEVQLSGRSGQEGFVRVYLDNTPVTTSRIEEDGNWRMELPDVDTGVYTLRVDEVAKDGTVVSRVETPFKREDQETLKAATEDAVADAQVVTVQPGSTLWAIADERYGDGVMYVRVFDANRDRIRDPDLIYPGQVFALPEN</sequence>
<keyword evidence="2" id="KW-0812">Transmembrane</keyword>
<feature type="region of interest" description="Disordered" evidence="1">
    <location>
        <begin position="195"/>
        <end position="268"/>
    </location>
</feature>
<dbReference type="PANTHER" id="PTHR34700:SF4">
    <property type="entry name" value="PHAGE-LIKE ELEMENT PBSX PROTEIN XKDP"/>
    <property type="match status" value="1"/>
</dbReference>
<dbReference type="RefSeq" id="WP_073249527.1">
    <property type="nucleotide sequence ID" value="NZ_FQZQ01000003.1"/>
</dbReference>
<dbReference type="PROSITE" id="PS51782">
    <property type="entry name" value="LYSM"/>
    <property type="match status" value="1"/>
</dbReference>
<dbReference type="Gene3D" id="3.10.350.10">
    <property type="entry name" value="LysM domain"/>
    <property type="match status" value="1"/>
</dbReference>
<dbReference type="InterPro" id="IPR052196">
    <property type="entry name" value="Bact_Kbp"/>
</dbReference>
<name>A0A1M6E781_9RHOB</name>
<keyword evidence="5" id="KW-1185">Reference proteome</keyword>
<feature type="domain" description="LysM" evidence="3">
    <location>
        <begin position="394"/>
        <end position="443"/>
    </location>
</feature>
<dbReference type="InterPro" id="IPR036779">
    <property type="entry name" value="LysM_dom_sf"/>
</dbReference>
<dbReference type="Proteomes" id="UP000183982">
    <property type="component" value="Unassembled WGS sequence"/>
</dbReference>
<dbReference type="CDD" id="cd00118">
    <property type="entry name" value="LysM"/>
    <property type="match status" value="1"/>
</dbReference>
<keyword evidence="2" id="KW-0472">Membrane</keyword>
<dbReference type="Pfam" id="PF01476">
    <property type="entry name" value="LysM"/>
    <property type="match status" value="1"/>
</dbReference>
<gene>
    <name evidence="4" type="ORF">SAMN05444000_103131</name>
</gene>
<feature type="region of interest" description="Disordered" evidence="1">
    <location>
        <begin position="39"/>
        <end position="88"/>
    </location>
</feature>
<organism evidence="4 5">
    <name type="scientific">Shimia gijangensis</name>
    <dbReference type="NCBI Taxonomy" id="1470563"/>
    <lineage>
        <taxon>Bacteria</taxon>
        <taxon>Pseudomonadati</taxon>
        <taxon>Pseudomonadota</taxon>
        <taxon>Alphaproteobacteria</taxon>
        <taxon>Rhodobacterales</taxon>
        <taxon>Roseobacteraceae</taxon>
    </lineage>
</organism>